<proteinExistence type="predicted"/>
<dbReference type="Proteomes" id="UP000238392">
    <property type="component" value="Unassembled WGS sequence"/>
</dbReference>
<dbReference type="EMBL" id="PVTQ01000022">
    <property type="protein sequence ID" value="PRY84614.1"/>
    <property type="molecule type" value="Genomic_DNA"/>
</dbReference>
<comment type="caution">
    <text evidence="2">The sequence shown here is derived from an EMBL/GenBank/DDBJ whole genome shotgun (WGS) entry which is preliminary data.</text>
</comment>
<organism evidence="2 3">
    <name type="scientific">Donghicola tyrosinivorans</name>
    <dbReference type="NCBI Taxonomy" id="1652492"/>
    <lineage>
        <taxon>Bacteria</taxon>
        <taxon>Pseudomonadati</taxon>
        <taxon>Pseudomonadota</taxon>
        <taxon>Alphaproteobacteria</taxon>
        <taxon>Rhodobacterales</taxon>
        <taxon>Roseobacteraceae</taxon>
        <taxon>Donghicola</taxon>
    </lineage>
</organism>
<evidence type="ECO:0000313" key="3">
    <source>
        <dbReference type="Proteomes" id="UP000238392"/>
    </source>
</evidence>
<dbReference type="InterPro" id="IPR009270">
    <property type="entry name" value="DUF927"/>
</dbReference>
<sequence>MAHIDSFLKEIESELKEINSKNRTKYELKEQCILAFGVKLCTPFRVKARAYDRNRANMSFLIEVLTTDGHIVEVLVRNDLLISAPPKALGVMGNRGWIVFGEKKVVAELISLWPVKEHHKIATTLGWNNEDYFALTNGQVLKAPGFTSEVVIEPQTTNKTKGTLEGWRRKIGQKARGNPYLMFACSAALTGPLLPFAPTVKSFAVHFYHHTSTGKSTLLRVAEGLWPRPENPNLKTWRATGNALEGWLVKANNTVLCVDELPKEQAKRAFADDIYMFGNEKGKGRADKDGTTKTTNNWQVILLSAGELSGAQMLKASGEKNSGGQEVRWLDIPVSAPHGVFHVLHGADHGRSFVDALSQQSNEEFGKVGPAFVERLMNDPFLRAGFEAELDGYFLKLNQALNISEALQGEIPRIIRQFALIVLAGEHASSMGITGWQSGDALEAVKHVARQWYDAQDRSISATLRIHLDEISKYLSRLSPEQKCSHKAGKDHLKPEVVKVWYTDKVYDFTKDALNEVSNGSAVEWAKFLDSQNILIRAKSGSLQNRLSFGPRNWVYRMSRSAIDR</sequence>
<dbReference type="AlphaFoldDB" id="A0A2T0WDK8"/>
<dbReference type="OrthoDB" id="784829at2"/>
<accession>A0A2T0WDK8</accession>
<name>A0A2T0WDK8_9RHOB</name>
<evidence type="ECO:0000259" key="1">
    <source>
        <dbReference type="Pfam" id="PF06048"/>
    </source>
</evidence>
<reference evidence="2 3" key="1">
    <citation type="submission" date="2018-03" db="EMBL/GenBank/DDBJ databases">
        <title>Genomic Encyclopedia of Archaeal and Bacterial Type Strains, Phase II (KMG-II): from individual species to whole genera.</title>
        <authorList>
            <person name="Goeker M."/>
        </authorList>
    </citation>
    <scope>NUCLEOTIDE SEQUENCE [LARGE SCALE GENOMIC DNA]</scope>
    <source>
        <strain evidence="2 3">DSM 100212</strain>
    </source>
</reference>
<keyword evidence="3" id="KW-1185">Reference proteome</keyword>
<dbReference type="Pfam" id="PF06048">
    <property type="entry name" value="DUF927"/>
    <property type="match status" value="1"/>
</dbReference>
<dbReference type="RefSeq" id="WP_106268311.1">
    <property type="nucleotide sequence ID" value="NZ_PVTQ01000022.1"/>
</dbReference>
<protein>
    <submittedName>
        <fullName evidence="2">Uncharacterized protein DUF927</fullName>
    </submittedName>
</protein>
<feature type="domain" description="DUF927" evidence="1">
    <location>
        <begin position="31"/>
        <end position="296"/>
    </location>
</feature>
<gene>
    <name evidence="2" type="ORF">CLV74_12232</name>
</gene>
<evidence type="ECO:0000313" key="2">
    <source>
        <dbReference type="EMBL" id="PRY84614.1"/>
    </source>
</evidence>